<dbReference type="InterPro" id="IPR013094">
    <property type="entry name" value="AB_hydrolase_3"/>
</dbReference>
<dbReference type="eggNOG" id="COG0657">
    <property type="taxonomic scope" value="Bacteria"/>
</dbReference>
<evidence type="ECO:0000313" key="5">
    <source>
        <dbReference type="Proteomes" id="UP000002484"/>
    </source>
</evidence>
<dbReference type="ESTHER" id="frasu-e3ivg3">
    <property type="family name" value="GTSAGmotif"/>
</dbReference>
<evidence type="ECO:0000256" key="1">
    <source>
        <dbReference type="ARBA" id="ARBA00010515"/>
    </source>
</evidence>
<keyword evidence="2" id="KW-0378">Hydrolase</keyword>
<dbReference type="PANTHER" id="PTHR48081">
    <property type="entry name" value="AB HYDROLASE SUPERFAMILY PROTEIN C4A8.06C"/>
    <property type="match status" value="1"/>
</dbReference>
<evidence type="ECO:0000259" key="3">
    <source>
        <dbReference type="Pfam" id="PF07859"/>
    </source>
</evidence>
<evidence type="ECO:0000313" key="4">
    <source>
        <dbReference type="EMBL" id="ADP81327.1"/>
    </source>
</evidence>
<dbReference type="AlphaFoldDB" id="E3IVG3"/>
<dbReference type="Gene3D" id="3.40.50.1820">
    <property type="entry name" value="alpha/beta hydrolase"/>
    <property type="match status" value="1"/>
</dbReference>
<protein>
    <submittedName>
        <fullName evidence="4">Esterase/lipase/thioesterase</fullName>
    </submittedName>
</protein>
<dbReference type="InterPro" id="IPR050300">
    <property type="entry name" value="GDXG_lipolytic_enzyme"/>
</dbReference>
<dbReference type="EMBL" id="CP002299">
    <property type="protein sequence ID" value="ADP81327.1"/>
    <property type="molecule type" value="Genomic_DNA"/>
</dbReference>
<keyword evidence="5" id="KW-1185">Reference proteome</keyword>
<organism evidence="4 5">
    <name type="scientific">Pseudofrankia inefficax (strain DSM 45817 / CECT 9037 / DDB 130130 / EuI1c)</name>
    <name type="common">Frankia inefficax</name>
    <dbReference type="NCBI Taxonomy" id="298654"/>
    <lineage>
        <taxon>Bacteria</taxon>
        <taxon>Bacillati</taxon>
        <taxon>Actinomycetota</taxon>
        <taxon>Actinomycetes</taxon>
        <taxon>Frankiales</taxon>
        <taxon>Frankiaceae</taxon>
        <taxon>Pseudofrankia</taxon>
    </lineage>
</organism>
<dbReference type="PANTHER" id="PTHR48081:SF30">
    <property type="entry name" value="ACETYL-HYDROLASE LIPR-RELATED"/>
    <property type="match status" value="1"/>
</dbReference>
<name>E3IVG3_PSEI1</name>
<dbReference type="InterPro" id="IPR029058">
    <property type="entry name" value="AB_hydrolase_fold"/>
</dbReference>
<dbReference type="Proteomes" id="UP000002484">
    <property type="component" value="Chromosome"/>
</dbReference>
<accession>E3IVG3</accession>
<dbReference type="KEGG" id="fri:FraEuI1c_3315"/>
<dbReference type="GO" id="GO:0004806">
    <property type="term" value="F:triacylglycerol lipase activity"/>
    <property type="evidence" value="ECO:0007669"/>
    <property type="project" value="TreeGrafter"/>
</dbReference>
<sequence>MSTEPQSRSLNLPARTIPAPSSVSAEAREMLAGMAFLTSAQAATTPALDDAEGWRRLVAETDEMLLPFLEASSAGTKSTVETVDVAGARVFVVTPENVAPGTGSRVFLDIHGGGLLMGGGECCRASTVRMADLVGVVTWGVDYRMPPDHPYPAALDDCLTVYRALLRSHRPEEIIVGGASAGGNLAAALLLRARDEGLPPPAAVVLLTPQVDLTESGDSFATNMGLDVVLTSSLLPQSQLYAAGHDLADPYLSPLFGDFTPEFPPTFLQAGTRDLFLSNAVRLHRKLRAAGVQAELHVFEAMPHGGFFGAPEDDELSAEIRRFVDARW</sequence>
<reference evidence="4 5" key="1">
    <citation type="submission" date="2010-10" db="EMBL/GenBank/DDBJ databases">
        <title>Complete sequence of Frankia sp. EuI1c.</title>
        <authorList>
            <consortium name="US DOE Joint Genome Institute"/>
            <person name="Lucas S."/>
            <person name="Copeland A."/>
            <person name="Lapidus A."/>
            <person name="Cheng J.-F."/>
            <person name="Bruce D."/>
            <person name="Goodwin L."/>
            <person name="Pitluck S."/>
            <person name="Chertkov O."/>
            <person name="Detter J.C."/>
            <person name="Han C."/>
            <person name="Tapia R."/>
            <person name="Land M."/>
            <person name="Hauser L."/>
            <person name="Jeffries C."/>
            <person name="Kyrpides N."/>
            <person name="Ivanova N."/>
            <person name="Mikhailova N."/>
            <person name="Beauchemin N."/>
            <person name="Sen A."/>
            <person name="Sur S.A."/>
            <person name="Gtari M."/>
            <person name="Wall L."/>
            <person name="Tisa L."/>
            <person name="Woyke T."/>
        </authorList>
    </citation>
    <scope>NUCLEOTIDE SEQUENCE [LARGE SCALE GENOMIC DNA]</scope>
    <source>
        <strain evidence="5">DSM 45817 / CECT 9037 / EuI1c</strain>
    </source>
</reference>
<evidence type="ECO:0000256" key="2">
    <source>
        <dbReference type="ARBA" id="ARBA00022801"/>
    </source>
</evidence>
<proteinExistence type="inferred from homology"/>
<dbReference type="InParanoid" id="E3IVG3"/>
<dbReference type="RefSeq" id="WP_013424445.1">
    <property type="nucleotide sequence ID" value="NC_014666.1"/>
</dbReference>
<feature type="domain" description="Alpha/beta hydrolase fold-3" evidence="3">
    <location>
        <begin position="108"/>
        <end position="305"/>
    </location>
</feature>
<dbReference type="HOGENOM" id="CLU_012494_13_1_11"/>
<dbReference type="STRING" id="298654.FraEuI1c_3315"/>
<gene>
    <name evidence="4" type="ordered locus">FraEuI1c_3315</name>
</gene>
<dbReference type="Pfam" id="PF07859">
    <property type="entry name" value="Abhydrolase_3"/>
    <property type="match status" value="1"/>
</dbReference>
<comment type="similarity">
    <text evidence="1">Belongs to the 'GDXG' lipolytic enzyme family.</text>
</comment>
<dbReference type="SUPFAM" id="SSF53474">
    <property type="entry name" value="alpha/beta-Hydrolases"/>
    <property type="match status" value="1"/>
</dbReference>